<dbReference type="Proteomes" id="UP000465241">
    <property type="component" value="Unassembled WGS sequence"/>
</dbReference>
<keyword evidence="2" id="KW-0238">DNA-binding</keyword>
<keyword evidence="3" id="KW-0804">Transcription</keyword>
<dbReference type="InterPro" id="IPR029016">
    <property type="entry name" value="GAF-like_dom_sf"/>
</dbReference>
<dbReference type="GO" id="GO:0003677">
    <property type="term" value="F:DNA binding"/>
    <property type="evidence" value="ECO:0007669"/>
    <property type="project" value="UniProtKB-KW"/>
</dbReference>
<evidence type="ECO:0000256" key="3">
    <source>
        <dbReference type="ARBA" id="ARBA00023163"/>
    </source>
</evidence>
<comment type="caution">
    <text evidence="6">The sequence shown here is derived from an EMBL/GenBank/DDBJ whole genome shotgun (WGS) entry which is preliminary data.</text>
</comment>
<evidence type="ECO:0000259" key="4">
    <source>
        <dbReference type="PROSITE" id="PS51077"/>
    </source>
</evidence>
<dbReference type="PROSITE" id="PS51078">
    <property type="entry name" value="ICLR_ED"/>
    <property type="match status" value="1"/>
</dbReference>
<dbReference type="Gene3D" id="1.10.10.10">
    <property type="entry name" value="Winged helix-like DNA-binding domain superfamily/Winged helix DNA-binding domain"/>
    <property type="match status" value="1"/>
</dbReference>
<feature type="domain" description="HTH iclR-type" evidence="4">
    <location>
        <begin position="14"/>
        <end position="75"/>
    </location>
</feature>
<feature type="domain" description="IclR-ED" evidence="5">
    <location>
        <begin position="76"/>
        <end position="254"/>
    </location>
</feature>
<organism evidence="6 7">
    <name type="scientific">Mycolicibacterium murale</name>
    <dbReference type="NCBI Taxonomy" id="182220"/>
    <lineage>
        <taxon>Bacteria</taxon>
        <taxon>Bacillati</taxon>
        <taxon>Actinomycetota</taxon>
        <taxon>Actinomycetes</taxon>
        <taxon>Mycobacteriales</taxon>
        <taxon>Mycobacteriaceae</taxon>
        <taxon>Mycolicibacterium</taxon>
    </lineage>
</organism>
<dbReference type="SMART" id="SM00346">
    <property type="entry name" value="HTH_ICLR"/>
    <property type="match status" value="1"/>
</dbReference>
<keyword evidence="7" id="KW-1185">Reference proteome</keyword>
<evidence type="ECO:0000256" key="1">
    <source>
        <dbReference type="ARBA" id="ARBA00023015"/>
    </source>
</evidence>
<dbReference type="PANTHER" id="PTHR30136">
    <property type="entry name" value="HELIX-TURN-HELIX TRANSCRIPTIONAL REGULATOR, ICLR FAMILY"/>
    <property type="match status" value="1"/>
</dbReference>
<name>A0A7I9WMC0_9MYCO</name>
<protein>
    <recommendedName>
        <fullName evidence="8">IclR family transcriptional regulator</fullName>
    </recommendedName>
</protein>
<dbReference type="Pfam" id="PF09339">
    <property type="entry name" value="HTH_IclR"/>
    <property type="match status" value="1"/>
</dbReference>
<accession>A0A7I9WMC0</accession>
<dbReference type="InterPro" id="IPR036390">
    <property type="entry name" value="WH_DNA-bd_sf"/>
</dbReference>
<dbReference type="InterPro" id="IPR014757">
    <property type="entry name" value="Tscrpt_reg_IclR_C"/>
</dbReference>
<dbReference type="Pfam" id="PF01614">
    <property type="entry name" value="IclR_C"/>
    <property type="match status" value="1"/>
</dbReference>
<dbReference type="InterPro" id="IPR050707">
    <property type="entry name" value="HTH_MetabolicPath_Reg"/>
</dbReference>
<evidence type="ECO:0008006" key="8">
    <source>
        <dbReference type="Google" id="ProtNLM"/>
    </source>
</evidence>
<dbReference type="RefSeq" id="WP_193489479.1">
    <property type="nucleotide sequence ID" value="NZ_BAAAMC010000055.1"/>
</dbReference>
<sequence>MESAKRADSAAGEGSMLQRGLAVLDCFDANSPELGLSALARRTQLPVSTTARLVTQLVRWGALARTDARTYVIGQRVWDLGLLSPVNRELRAAALPYLRDVYTTTRSNVHLAVRDDTSALFVERLSDAPNATLISSPGSRLPLYACGVGKAMLAYCEGTVVEQSLQESTSFTSQTVVTLESLQPQLLDVRAHGYAHTEGEYSHGASSLGVPILSPGGTALGAIGIVAKAKKSELIQLVPVLQVAARGIARSLDIRADQAYVSWGAGPTER</sequence>
<gene>
    <name evidence="6" type="ORF">MMUR_28650</name>
</gene>
<dbReference type="SUPFAM" id="SSF46785">
    <property type="entry name" value="Winged helix' DNA-binding domain"/>
    <property type="match status" value="1"/>
</dbReference>
<evidence type="ECO:0000256" key="2">
    <source>
        <dbReference type="ARBA" id="ARBA00023125"/>
    </source>
</evidence>
<reference evidence="6 7" key="1">
    <citation type="journal article" date="2019" name="Emerg. Microbes Infect.">
        <title>Comprehensive subspecies identification of 175 nontuberculous mycobacteria species based on 7547 genomic profiles.</title>
        <authorList>
            <person name="Matsumoto Y."/>
            <person name="Kinjo T."/>
            <person name="Motooka D."/>
            <person name="Nabeya D."/>
            <person name="Jung N."/>
            <person name="Uechi K."/>
            <person name="Horii T."/>
            <person name="Iida T."/>
            <person name="Fujita J."/>
            <person name="Nakamura S."/>
        </authorList>
    </citation>
    <scope>NUCLEOTIDE SEQUENCE [LARGE SCALE GENOMIC DNA]</scope>
    <source>
        <strain evidence="6 7">JCM 13392</strain>
    </source>
</reference>
<evidence type="ECO:0000313" key="7">
    <source>
        <dbReference type="Proteomes" id="UP000465241"/>
    </source>
</evidence>
<dbReference type="SUPFAM" id="SSF55781">
    <property type="entry name" value="GAF domain-like"/>
    <property type="match status" value="1"/>
</dbReference>
<dbReference type="InterPro" id="IPR036388">
    <property type="entry name" value="WH-like_DNA-bd_sf"/>
</dbReference>
<dbReference type="GO" id="GO:0045892">
    <property type="term" value="P:negative regulation of DNA-templated transcription"/>
    <property type="evidence" value="ECO:0007669"/>
    <property type="project" value="TreeGrafter"/>
</dbReference>
<evidence type="ECO:0000259" key="5">
    <source>
        <dbReference type="PROSITE" id="PS51078"/>
    </source>
</evidence>
<proteinExistence type="predicted"/>
<evidence type="ECO:0000313" key="6">
    <source>
        <dbReference type="EMBL" id="GFG58729.1"/>
    </source>
</evidence>
<dbReference type="AlphaFoldDB" id="A0A7I9WMC0"/>
<dbReference type="InterPro" id="IPR005471">
    <property type="entry name" value="Tscrpt_reg_IclR_N"/>
</dbReference>
<dbReference type="PANTHER" id="PTHR30136:SF24">
    <property type="entry name" value="HTH-TYPE TRANSCRIPTIONAL REPRESSOR ALLR"/>
    <property type="match status" value="1"/>
</dbReference>
<keyword evidence="1" id="KW-0805">Transcription regulation</keyword>
<dbReference type="PROSITE" id="PS51077">
    <property type="entry name" value="HTH_ICLR"/>
    <property type="match status" value="1"/>
</dbReference>
<dbReference type="EMBL" id="BLKT01000003">
    <property type="protein sequence ID" value="GFG58729.1"/>
    <property type="molecule type" value="Genomic_DNA"/>
</dbReference>
<dbReference type="GO" id="GO:0003700">
    <property type="term" value="F:DNA-binding transcription factor activity"/>
    <property type="evidence" value="ECO:0007669"/>
    <property type="project" value="TreeGrafter"/>
</dbReference>
<dbReference type="Gene3D" id="3.30.450.40">
    <property type="match status" value="1"/>
</dbReference>